<evidence type="ECO:0000256" key="1">
    <source>
        <dbReference type="SAM" id="MobiDB-lite"/>
    </source>
</evidence>
<sequence length="118" mass="12551">MPSAGGDAKGAETGVAEGSAETGVAEGSTETGAAEDTEGGADEWCVAGMTAPVRVNVGGRMALGRWVLRGYVWVYRRSLPTLFGWAIRHFVTYSRVCRHTRRPDRTPSPPGDRHAGGY</sequence>
<organism evidence="2 3">
    <name type="scientific">Streptomyces marokkonensis</name>
    <dbReference type="NCBI Taxonomy" id="324855"/>
    <lineage>
        <taxon>Bacteria</taxon>
        <taxon>Bacillati</taxon>
        <taxon>Actinomycetota</taxon>
        <taxon>Actinomycetes</taxon>
        <taxon>Kitasatosporales</taxon>
        <taxon>Streptomycetaceae</taxon>
        <taxon>Streptomyces</taxon>
    </lineage>
</organism>
<feature type="region of interest" description="Disordered" evidence="1">
    <location>
        <begin position="99"/>
        <end position="118"/>
    </location>
</feature>
<feature type="region of interest" description="Disordered" evidence="1">
    <location>
        <begin position="1"/>
        <end position="41"/>
    </location>
</feature>
<comment type="caution">
    <text evidence="2">The sequence shown here is derived from an EMBL/GenBank/DDBJ whole genome shotgun (WGS) entry which is preliminary data.</text>
</comment>
<evidence type="ECO:0000313" key="2">
    <source>
        <dbReference type="EMBL" id="GAA3993763.1"/>
    </source>
</evidence>
<dbReference type="Proteomes" id="UP001500034">
    <property type="component" value="Unassembled WGS sequence"/>
</dbReference>
<gene>
    <name evidence="2" type="ORF">GCM10022384_46730</name>
</gene>
<keyword evidence="3" id="KW-1185">Reference proteome</keyword>
<reference evidence="3" key="1">
    <citation type="journal article" date="2019" name="Int. J. Syst. Evol. Microbiol.">
        <title>The Global Catalogue of Microorganisms (GCM) 10K type strain sequencing project: providing services to taxonomists for standard genome sequencing and annotation.</title>
        <authorList>
            <consortium name="The Broad Institute Genomics Platform"/>
            <consortium name="The Broad Institute Genome Sequencing Center for Infectious Disease"/>
            <person name="Wu L."/>
            <person name="Ma J."/>
        </authorList>
    </citation>
    <scope>NUCLEOTIDE SEQUENCE [LARGE SCALE GENOMIC DNA]</scope>
    <source>
        <strain evidence="3">JCM 17027</strain>
    </source>
</reference>
<accession>A0ABP7R817</accession>
<name>A0ABP7R817_9ACTN</name>
<evidence type="ECO:0000313" key="3">
    <source>
        <dbReference type="Proteomes" id="UP001500034"/>
    </source>
</evidence>
<proteinExistence type="predicted"/>
<dbReference type="EMBL" id="BAABCQ010000102">
    <property type="protein sequence ID" value="GAA3993763.1"/>
    <property type="molecule type" value="Genomic_DNA"/>
</dbReference>
<protein>
    <submittedName>
        <fullName evidence="2">Uncharacterized protein</fullName>
    </submittedName>
</protein>